<sequence>MIKPVSKALSHLVMALAAIAFAVPLLWLLSSSLKPESQIIEVPPNWIPRTFTLENFDKVLTTFPFMQWFVNSVVVAVISTAVVLLLSSMAAYALARFRFRGRDALLAVIVSMLLVPIQVTIVPLFILFSDWGELNTYTALVLPTAANVTGVFLLRQFFLSIPRELEEAARIDGASDLRIWWSIIMPLAKPALAAVAALTFVSSWNNFMWPLVATSSDAVKTLPVGIAQFMSATSGASGSAPAYGPPLAAAVMATLPALIAFIALQRFFVAGVTSSGVKG</sequence>
<keyword evidence="2 7" id="KW-0813">Transport</keyword>
<keyword evidence="5 7" id="KW-1133">Transmembrane helix</keyword>
<accession>A0A841HX06</accession>
<dbReference type="PROSITE" id="PS50928">
    <property type="entry name" value="ABC_TM1"/>
    <property type="match status" value="1"/>
</dbReference>
<gene>
    <name evidence="9" type="ORF">HNR42_000191</name>
</gene>
<feature type="transmembrane region" description="Helical" evidence="7">
    <location>
        <begin position="104"/>
        <end position="128"/>
    </location>
</feature>
<dbReference type="GO" id="GO:0005886">
    <property type="term" value="C:plasma membrane"/>
    <property type="evidence" value="ECO:0007669"/>
    <property type="project" value="UniProtKB-SubCell"/>
</dbReference>
<dbReference type="CDD" id="cd06261">
    <property type="entry name" value="TM_PBP2"/>
    <property type="match status" value="1"/>
</dbReference>
<evidence type="ECO:0000313" key="10">
    <source>
        <dbReference type="Proteomes" id="UP000569951"/>
    </source>
</evidence>
<dbReference type="AlphaFoldDB" id="A0A841HX06"/>
<comment type="similarity">
    <text evidence="7">Belongs to the binding-protein-dependent transport system permease family.</text>
</comment>
<evidence type="ECO:0000256" key="2">
    <source>
        <dbReference type="ARBA" id="ARBA00022448"/>
    </source>
</evidence>
<dbReference type="PANTHER" id="PTHR43744:SF12">
    <property type="entry name" value="ABC TRANSPORTER PERMEASE PROTEIN MG189-RELATED"/>
    <property type="match status" value="1"/>
</dbReference>
<dbReference type="EMBL" id="JACHHG010000001">
    <property type="protein sequence ID" value="MBB6096779.1"/>
    <property type="molecule type" value="Genomic_DNA"/>
</dbReference>
<dbReference type="PANTHER" id="PTHR43744">
    <property type="entry name" value="ABC TRANSPORTER PERMEASE PROTEIN MG189-RELATED-RELATED"/>
    <property type="match status" value="1"/>
</dbReference>
<feature type="transmembrane region" description="Helical" evidence="7">
    <location>
        <begin position="68"/>
        <end position="92"/>
    </location>
</feature>
<proteinExistence type="inferred from homology"/>
<feature type="transmembrane region" description="Helical" evidence="7">
    <location>
        <begin position="179"/>
        <end position="201"/>
    </location>
</feature>
<evidence type="ECO:0000256" key="6">
    <source>
        <dbReference type="ARBA" id="ARBA00023136"/>
    </source>
</evidence>
<dbReference type="Gene3D" id="1.10.3720.10">
    <property type="entry name" value="MetI-like"/>
    <property type="match status" value="1"/>
</dbReference>
<evidence type="ECO:0000313" key="9">
    <source>
        <dbReference type="EMBL" id="MBB6096779.1"/>
    </source>
</evidence>
<evidence type="ECO:0000256" key="7">
    <source>
        <dbReference type="RuleBase" id="RU363032"/>
    </source>
</evidence>
<evidence type="ECO:0000256" key="3">
    <source>
        <dbReference type="ARBA" id="ARBA00022475"/>
    </source>
</evidence>
<feature type="transmembrane region" description="Helical" evidence="7">
    <location>
        <begin position="140"/>
        <end position="158"/>
    </location>
</feature>
<protein>
    <submittedName>
        <fullName evidence="9">ABC-type glycerol-3-phosphate transport system permease component</fullName>
    </submittedName>
</protein>
<organism evidence="9 10">
    <name type="scientific">Deinobacterium chartae</name>
    <dbReference type="NCBI Taxonomy" id="521158"/>
    <lineage>
        <taxon>Bacteria</taxon>
        <taxon>Thermotogati</taxon>
        <taxon>Deinococcota</taxon>
        <taxon>Deinococci</taxon>
        <taxon>Deinococcales</taxon>
        <taxon>Deinococcaceae</taxon>
        <taxon>Deinobacterium</taxon>
    </lineage>
</organism>
<keyword evidence="10" id="KW-1185">Reference proteome</keyword>
<feature type="domain" description="ABC transmembrane type-1" evidence="8">
    <location>
        <begin position="69"/>
        <end position="264"/>
    </location>
</feature>
<evidence type="ECO:0000256" key="5">
    <source>
        <dbReference type="ARBA" id="ARBA00022989"/>
    </source>
</evidence>
<feature type="transmembrane region" description="Helical" evidence="7">
    <location>
        <begin position="12"/>
        <end position="29"/>
    </location>
</feature>
<feature type="transmembrane region" description="Helical" evidence="7">
    <location>
        <begin position="247"/>
        <end position="269"/>
    </location>
</feature>
<dbReference type="Proteomes" id="UP000569951">
    <property type="component" value="Unassembled WGS sequence"/>
</dbReference>
<dbReference type="SUPFAM" id="SSF161098">
    <property type="entry name" value="MetI-like"/>
    <property type="match status" value="1"/>
</dbReference>
<evidence type="ECO:0000256" key="4">
    <source>
        <dbReference type="ARBA" id="ARBA00022692"/>
    </source>
</evidence>
<keyword evidence="6 7" id="KW-0472">Membrane</keyword>
<evidence type="ECO:0000256" key="1">
    <source>
        <dbReference type="ARBA" id="ARBA00004651"/>
    </source>
</evidence>
<dbReference type="InterPro" id="IPR000515">
    <property type="entry name" value="MetI-like"/>
</dbReference>
<dbReference type="InterPro" id="IPR035906">
    <property type="entry name" value="MetI-like_sf"/>
</dbReference>
<comment type="subcellular location">
    <subcellularLocation>
        <location evidence="1 7">Cell membrane</location>
        <topology evidence="1 7">Multi-pass membrane protein</topology>
    </subcellularLocation>
</comment>
<keyword evidence="3" id="KW-1003">Cell membrane</keyword>
<dbReference type="GO" id="GO:0055085">
    <property type="term" value="P:transmembrane transport"/>
    <property type="evidence" value="ECO:0007669"/>
    <property type="project" value="InterPro"/>
</dbReference>
<keyword evidence="4 7" id="KW-0812">Transmembrane</keyword>
<evidence type="ECO:0000259" key="8">
    <source>
        <dbReference type="PROSITE" id="PS50928"/>
    </source>
</evidence>
<dbReference type="RefSeq" id="WP_221276823.1">
    <property type="nucleotide sequence ID" value="NZ_JACHHG010000001.1"/>
</dbReference>
<reference evidence="9 10" key="1">
    <citation type="submission" date="2020-08" db="EMBL/GenBank/DDBJ databases">
        <title>Genomic Encyclopedia of Type Strains, Phase IV (KMG-IV): sequencing the most valuable type-strain genomes for metagenomic binning, comparative biology and taxonomic classification.</title>
        <authorList>
            <person name="Goeker M."/>
        </authorList>
    </citation>
    <scope>NUCLEOTIDE SEQUENCE [LARGE SCALE GENOMIC DNA]</scope>
    <source>
        <strain evidence="9 10">DSM 21458</strain>
    </source>
</reference>
<dbReference type="Pfam" id="PF00528">
    <property type="entry name" value="BPD_transp_1"/>
    <property type="match status" value="1"/>
</dbReference>
<name>A0A841HX06_9DEIO</name>
<comment type="caution">
    <text evidence="9">The sequence shown here is derived from an EMBL/GenBank/DDBJ whole genome shotgun (WGS) entry which is preliminary data.</text>
</comment>